<evidence type="ECO:0000313" key="2">
    <source>
        <dbReference type="Proteomes" id="UP001151760"/>
    </source>
</evidence>
<organism evidence="1 2">
    <name type="scientific">Tanacetum coccineum</name>
    <dbReference type="NCBI Taxonomy" id="301880"/>
    <lineage>
        <taxon>Eukaryota</taxon>
        <taxon>Viridiplantae</taxon>
        <taxon>Streptophyta</taxon>
        <taxon>Embryophyta</taxon>
        <taxon>Tracheophyta</taxon>
        <taxon>Spermatophyta</taxon>
        <taxon>Magnoliopsida</taxon>
        <taxon>eudicotyledons</taxon>
        <taxon>Gunneridae</taxon>
        <taxon>Pentapetalae</taxon>
        <taxon>asterids</taxon>
        <taxon>campanulids</taxon>
        <taxon>Asterales</taxon>
        <taxon>Asteraceae</taxon>
        <taxon>Asteroideae</taxon>
        <taxon>Anthemideae</taxon>
        <taxon>Anthemidinae</taxon>
        <taxon>Tanacetum</taxon>
    </lineage>
</organism>
<sequence length="158" mass="17592">MSPTKSLFDVGSRDFLFISAITELEYFIKPHDHLNPISVSKCNCPWRVNDCVVMLELKSSGLSSRFDSGRLESFLASGVAMIRQLVACSRPHRIFMPPSSSKLTGPGLPGLWENVSSEILFVYNPIHKCRLPGVEQVESSPIVGNYVTSEQRPVYVFA</sequence>
<reference evidence="1" key="2">
    <citation type="submission" date="2022-01" db="EMBL/GenBank/DDBJ databases">
        <authorList>
            <person name="Yamashiro T."/>
            <person name="Shiraishi A."/>
            <person name="Satake H."/>
            <person name="Nakayama K."/>
        </authorList>
    </citation>
    <scope>NUCLEOTIDE SEQUENCE</scope>
</reference>
<evidence type="ECO:0000313" key="1">
    <source>
        <dbReference type="EMBL" id="GJS51912.1"/>
    </source>
</evidence>
<keyword evidence="2" id="KW-1185">Reference proteome</keyword>
<name>A0ABQ4WGE5_9ASTR</name>
<protein>
    <submittedName>
        <fullName evidence="1">Uncharacterized protein</fullName>
    </submittedName>
</protein>
<dbReference type="Proteomes" id="UP001151760">
    <property type="component" value="Unassembled WGS sequence"/>
</dbReference>
<comment type="caution">
    <text evidence="1">The sequence shown here is derived from an EMBL/GenBank/DDBJ whole genome shotgun (WGS) entry which is preliminary data.</text>
</comment>
<dbReference type="EMBL" id="BQNB010008617">
    <property type="protein sequence ID" value="GJS51912.1"/>
    <property type="molecule type" value="Genomic_DNA"/>
</dbReference>
<proteinExistence type="predicted"/>
<reference evidence="1" key="1">
    <citation type="journal article" date="2022" name="Int. J. Mol. Sci.">
        <title>Draft Genome of Tanacetum Coccineum: Genomic Comparison of Closely Related Tanacetum-Family Plants.</title>
        <authorList>
            <person name="Yamashiro T."/>
            <person name="Shiraishi A."/>
            <person name="Nakayama K."/>
            <person name="Satake H."/>
        </authorList>
    </citation>
    <scope>NUCLEOTIDE SEQUENCE</scope>
</reference>
<gene>
    <name evidence="1" type="ORF">Tco_0625274</name>
</gene>
<accession>A0ABQ4WGE5</accession>